<dbReference type="Proteomes" id="UP000054359">
    <property type="component" value="Unassembled WGS sequence"/>
</dbReference>
<dbReference type="InterPro" id="IPR011074">
    <property type="entry name" value="CRAL/TRIO_N_dom"/>
</dbReference>
<dbReference type="PANTHER" id="PTHR10174:SF130">
    <property type="entry name" value="ALPHA-TOCOPHEROL TRANSFER PROTEIN-LIKE"/>
    <property type="match status" value="1"/>
</dbReference>
<dbReference type="InterPro" id="IPR036865">
    <property type="entry name" value="CRAL-TRIO_dom_sf"/>
</dbReference>
<dbReference type="AlphaFoldDB" id="A0A087T0X3"/>
<dbReference type="EMBL" id="KK112884">
    <property type="protein sequence ID" value="KFM58762.1"/>
    <property type="molecule type" value="Genomic_DNA"/>
</dbReference>
<evidence type="ECO:0000313" key="3">
    <source>
        <dbReference type="Proteomes" id="UP000054359"/>
    </source>
</evidence>
<dbReference type="SMART" id="SM01100">
    <property type="entry name" value="CRAL_TRIO_N"/>
    <property type="match status" value="1"/>
</dbReference>
<dbReference type="CDD" id="cd00170">
    <property type="entry name" value="SEC14"/>
    <property type="match status" value="1"/>
</dbReference>
<dbReference type="SUPFAM" id="SSF46938">
    <property type="entry name" value="CRAL/TRIO N-terminal domain"/>
    <property type="match status" value="1"/>
</dbReference>
<dbReference type="Gene3D" id="3.40.525.10">
    <property type="entry name" value="CRAL-TRIO lipid binding domain"/>
    <property type="match status" value="1"/>
</dbReference>
<feature type="domain" description="CRAL-TRIO" evidence="1">
    <location>
        <begin position="92"/>
        <end position="258"/>
    </location>
</feature>
<dbReference type="PRINTS" id="PR00180">
    <property type="entry name" value="CRETINALDHBP"/>
</dbReference>
<dbReference type="PROSITE" id="PS50191">
    <property type="entry name" value="CRAL_TRIO"/>
    <property type="match status" value="1"/>
</dbReference>
<dbReference type="GO" id="GO:1902936">
    <property type="term" value="F:phosphatidylinositol bisphosphate binding"/>
    <property type="evidence" value="ECO:0007669"/>
    <property type="project" value="TreeGrafter"/>
</dbReference>
<gene>
    <name evidence="2" type="ORF">X975_02360</name>
</gene>
<reference evidence="2 3" key="1">
    <citation type="submission" date="2013-11" db="EMBL/GenBank/DDBJ databases">
        <title>Genome sequencing of Stegodyphus mimosarum.</title>
        <authorList>
            <person name="Bechsgaard J."/>
        </authorList>
    </citation>
    <scope>NUCLEOTIDE SEQUENCE [LARGE SCALE GENOMIC DNA]</scope>
</reference>
<dbReference type="OMA" id="CENITMQ"/>
<organism evidence="2 3">
    <name type="scientific">Stegodyphus mimosarum</name>
    <name type="common">African social velvet spider</name>
    <dbReference type="NCBI Taxonomy" id="407821"/>
    <lineage>
        <taxon>Eukaryota</taxon>
        <taxon>Metazoa</taxon>
        <taxon>Ecdysozoa</taxon>
        <taxon>Arthropoda</taxon>
        <taxon>Chelicerata</taxon>
        <taxon>Arachnida</taxon>
        <taxon>Araneae</taxon>
        <taxon>Araneomorphae</taxon>
        <taxon>Entelegynae</taxon>
        <taxon>Eresoidea</taxon>
        <taxon>Eresidae</taxon>
        <taxon>Stegodyphus</taxon>
    </lineage>
</organism>
<feature type="non-terminal residue" evidence="2">
    <location>
        <position position="291"/>
    </location>
</feature>
<keyword evidence="3" id="KW-1185">Reference proteome</keyword>
<dbReference type="PANTHER" id="PTHR10174">
    <property type="entry name" value="ALPHA-TOCOPHEROL TRANSFER PROTEIN-RELATED"/>
    <property type="match status" value="1"/>
</dbReference>
<evidence type="ECO:0000313" key="2">
    <source>
        <dbReference type="EMBL" id="KFM58762.1"/>
    </source>
</evidence>
<dbReference type="SUPFAM" id="SSF52087">
    <property type="entry name" value="CRAL/TRIO domain"/>
    <property type="match status" value="1"/>
</dbReference>
<dbReference type="Gene3D" id="1.10.8.20">
    <property type="entry name" value="N-terminal domain of phosphatidylinositol transfer protein sec14p"/>
    <property type="match status" value="1"/>
</dbReference>
<dbReference type="GO" id="GO:0016020">
    <property type="term" value="C:membrane"/>
    <property type="evidence" value="ECO:0007669"/>
    <property type="project" value="TreeGrafter"/>
</dbReference>
<accession>A0A087T0X3</accession>
<dbReference type="Pfam" id="PF00650">
    <property type="entry name" value="CRAL_TRIO"/>
    <property type="match status" value="1"/>
</dbReference>
<dbReference type="SMART" id="SM00516">
    <property type="entry name" value="SEC14"/>
    <property type="match status" value="1"/>
</dbReference>
<protein>
    <submittedName>
        <fullName evidence="2">Alpha-tocopherol transfer protein-like protein</fullName>
    </submittedName>
</protein>
<dbReference type="STRING" id="407821.A0A087T0X3"/>
<sequence length="291" mass="34217">MNLLDLKIEPLPKALKKRAEAELGETPEVKERSLKELKDLIKGIPNIDPLIEDAFLLRFLRVRKYDVQRTLKTLLKYYNFNKEYSKTYANFLPSELKPILDLNVLCVLPKKHPSGAIIFWNKCANLDLDVGKVDDFGALGILFGEIYLLQESVQVCGAHVIIDFKDCTFQQLYNILSITFLTRFFKYLQECWPYRLKGFHIINEPLYVHYIYRIIKVFLSKKLKERFVMHGTDMKSLYKYIPRDVLPPEFEGTDDPVNNEEFRNFILSYENYIQKLNQFGFKTNSTEAQTD</sequence>
<evidence type="ECO:0000259" key="1">
    <source>
        <dbReference type="PROSITE" id="PS50191"/>
    </source>
</evidence>
<proteinExistence type="predicted"/>
<dbReference type="Gene3D" id="1.20.5.1200">
    <property type="entry name" value="Alpha-tocopherol transfer"/>
    <property type="match status" value="1"/>
</dbReference>
<dbReference type="OrthoDB" id="1434354at2759"/>
<dbReference type="InterPro" id="IPR001251">
    <property type="entry name" value="CRAL-TRIO_dom"/>
</dbReference>
<name>A0A087T0X3_STEMI</name>
<dbReference type="InterPro" id="IPR036273">
    <property type="entry name" value="CRAL/TRIO_N_dom_sf"/>
</dbReference>